<dbReference type="AlphaFoldDB" id="A0A380THV7"/>
<dbReference type="EMBL" id="UIDG01000512">
    <property type="protein sequence ID" value="SUS08030.1"/>
    <property type="molecule type" value="Genomic_DNA"/>
</dbReference>
<proteinExistence type="predicted"/>
<sequence length="47" mass="5190">MIGHLEEAVIASKAKQSITYNTLKYLDCFVAIAPRNDRVQGVLRAGQ</sequence>
<evidence type="ECO:0000313" key="1">
    <source>
        <dbReference type="EMBL" id="SUS08030.1"/>
    </source>
</evidence>
<accession>A0A380THV7</accession>
<name>A0A380THV7_9ZZZZ</name>
<reference evidence="1" key="1">
    <citation type="submission" date="2018-07" db="EMBL/GenBank/DDBJ databases">
        <authorList>
            <person name="Quirk P.G."/>
            <person name="Krulwich T.A."/>
        </authorList>
    </citation>
    <scope>NUCLEOTIDE SEQUENCE</scope>
</reference>
<gene>
    <name evidence="1" type="ORF">DF3PB_560013</name>
</gene>
<organism evidence="1">
    <name type="scientific">metagenome</name>
    <dbReference type="NCBI Taxonomy" id="256318"/>
    <lineage>
        <taxon>unclassified sequences</taxon>
        <taxon>metagenomes</taxon>
    </lineage>
</organism>
<protein>
    <submittedName>
        <fullName evidence="1">Uncharacterized protein</fullName>
    </submittedName>
</protein>